<dbReference type="Gene3D" id="1.20.1540.10">
    <property type="entry name" value="Rhomboid-like"/>
    <property type="match status" value="1"/>
</dbReference>
<feature type="transmembrane region" description="Helical" evidence="5">
    <location>
        <begin position="82"/>
        <end position="100"/>
    </location>
</feature>
<evidence type="ECO:0000256" key="2">
    <source>
        <dbReference type="ARBA" id="ARBA00022692"/>
    </source>
</evidence>
<sequence length="194" mass="20985">MEVLRDSIILTWLVSLVNILILNNGLGRLLGIRPRSLIGLLGIVFSPLLHRDIGHLIANTVPFLVLGWLVLLQSRFENGGDFYVITAIIVLIGGFGTWLLGRDAIHIGASGLIFGYIGFLLAQGYVGPTALTLGLALIVFMLYGSQLWGMIPSASEERISWEGHLFGFVGGIVAGVYPEFLTMLGTAINNLIQP</sequence>
<organism evidence="7 8">
    <name type="scientific">Phormidesmis priestleyi</name>
    <dbReference type="NCBI Taxonomy" id="268141"/>
    <lineage>
        <taxon>Bacteria</taxon>
        <taxon>Bacillati</taxon>
        <taxon>Cyanobacteriota</taxon>
        <taxon>Cyanophyceae</taxon>
        <taxon>Leptolyngbyales</taxon>
        <taxon>Leptolyngbyaceae</taxon>
        <taxon>Phormidesmis</taxon>
    </lineage>
</organism>
<dbReference type="GO" id="GO:0016020">
    <property type="term" value="C:membrane"/>
    <property type="evidence" value="ECO:0007669"/>
    <property type="project" value="UniProtKB-SubCell"/>
</dbReference>
<accession>A0A2W4XSH7</accession>
<dbReference type="GO" id="GO:0004252">
    <property type="term" value="F:serine-type endopeptidase activity"/>
    <property type="evidence" value="ECO:0007669"/>
    <property type="project" value="InterPro"/>
</dbReference>
<feature type="transmembrane region" description="Helical" evidence="5">
    <location>
        <begin position="132"/>
        <end position="151"/>
    </location>
</feature>
<keyword evidence="2 5" id="KW-0812">Transmembrane</keyword>
<keyword evidence="3 5" id="KW-1133">Transmembrane helix</keyword>
<dbReference type="Proteomes" id="UP000249794">
    <property type="component" value="Unassembled WGS sequence"/>
</dbReference>
<dbReference type="SUPFAM" id="SSF144091">
    <property type="entry name" value="Rhomboid-like"/>
    <property type="match status" value="1"/>
</dbReference>
<evidence type="ECO:0000259" key="6">
    <source>
        <dbReference type="Pfam" id="PF01694"/>
    </source>
</evidence>
<keyword evidence="7" id="KW-0645">Protease</keyword>
<evidence type="ECO:0000313" key="7">
    <source>
        <dbReference type="EMBL" id="PZO60393.1"/>
    </source>
</evidence>
<dbReference type="Pfam" id="PF01694">
    <property type="entry name" value="Rhomboid"/>
    <property type="match status" value="1"/>
</dbReference>
<evidence type="ECO:0000256" key="3">
    <source>
        <dbReference type="ARBA" id="ARBA00022989"/>
    </source>
</evidence>
<feature type="transmembrane region" description="Helical" evidence="5">
    <location>
        <begin position="7"/>
        <end position="26"/>
    </location>
</feature>
<evidence type="ECO:0000256" key="4">
    <source>
        <dbReference type="ARBA" id="ARBA00023136"/>
    </source>
</evidence>
<keyword evidence="4 5" id="KW-0472">Membrane</keyword>
<feature type="transmembrane region" description="Helical" evidence="5">
    <location>
        <begin position="107"/>
        <end position="126"/>
    </location>
</feature>
<dbReference type="GO" id="GO:0006508">
    <property type="term" value="P:proteolysis"/>
    <property type="evidence" value="ECO:0007669"/>
    <property type="project" value="UniProtKB-KW"/>
</dbReference>
<dbReference type="AlphaFoldDB" id="A0A2W4XSH7"/>
<dbReference type="EMBL" id="QBMP01000010">
    <property type="protein sequence ID" value="PZO60393.1"/>
    <property type="molecule type" value="Genomic_DNA"/>
</dbReference>
<comment type="caution">
    <text evidence="7">The sequence shown here is derived from an EMBL/GenBank/DDBJ whole genome shotgun (WGS) entry which is preliminary data.</text>
</comment>
<feature type="transmembrane region" description="Helical" evidence="5">
    <location>
        <begin position="56"/>
        <end position="76"/>
    </location>
</feature>
<evidence type="ECO:0000313" key="8">
    <source>
        <dbReference type="Proteomes" id="UP000249794"/>
    </source>
</evidence>
<evidence type="ECO:0000256" key="1">
    <source>
        <dbReference type="ARBA" id="ARBA00004141"/>
    </source>
</evidence>
<dbReference type="InterPro" id="IPR035952">
    <property type="entry name" value="Rhomboid-like_sf"/>
</dbReference>
<dbReference type="InterPro" id="IPR022764">
    <property type="entry name" value="Peptidase_S54_rhomboid_dom"/>
</dbReference>
<feature type="domain" description="Peptidase S54 rhomboid" evidence="6">
    <location>
        <begin position="42"/>
        <end position="176"/>
    </location>
</feature>
<protein>
    <submittedName>
        <fullName evidence="7">Rhomboid family intramembrane serine protease</fullName>
    </submittedName>
</protein>
<keyword evidence="7" id="KW-0378">Hydrolase</keyword>
<gene>
    <name evidence="7" type="ORF">DCF15_02180</name>
</gene>
<feature type="transmembrane region" description="Helical" evidence="5">
    <location>
        <begin position="163"/>
        <end position="188"/>
    </location>
</feature>
<comment type="subcellular location">
    <subcellularLocation>
        <location evidence="1">Membrane</location>
        <topology evidence="1">Multi-pass membrane protein</topology>
    </subcellularLocation>
</comment>
<reference evidence="7 8" key="2">
    <citation type="submission" date="2018-06" db="EMBL/GenBank/DDBJ databases">
        <title>Metagenomic assembly of (sub)arctic Cyanobacteria and their associated microbiome from non-axenic cultures.</title>
        <authorList>
            <person name="Baurain D."/>
        </authorList>
    </citation>
    <scope>NUCLEOTIDE SEQUENCE [LARGE SCALE GENOMIC DNA]</scope>
    <source>
        <strain evidence="7">ULC027bin1</strain>
    </source>
</reference>
<proteinExistence type="predicted"/>
<evidence type="ECO:0000256" key="5">
    <source>
        <dbReference type="SAM" id="Phobius"/>
    </source>
</evidence>
<name>A0A2W4XSH7_9CYAN</name>
<reference evidence="8" key="1">
    <citation type="submission" date="2018-04" db="EMBL/GenBank/DDBJ databases">
        <authorList>
            <person name="Cornet L."/>
        </authorList>
    </citation>
    <scope>NUCLEOTIDE SEQUENCE [LARGE SCALE GENOMIC DNA]</scope>
</reference>